<dbReference type="Ensembl" id="ENSTRUT00000090319.1">
    <property type="protein sequence ID" value="ENSTRUP00000077656.1"/>
    <property type="gene ID" value="ENSTRUG00000016591.3"/>
</dbReference>
<evidence type="ECO:0000256" key="4">
    <source>
        <dbReference type="ARBA" id="ARBA00069090"/>
    </source>
</evidence>
<dbReference type="SUPFAM" id="SSF49879">
    <property type="entry name" value="SMAD/FHA domain"/>
    <property type="match status" value="1"/>
</dbReference>
<feature type="coiled-coil region" evidence="6">
    <location>
        <begin position="638"/>
        <end position="697"/>
    </location>
</feature>
<dbReference type="InterPro" id="IPR001849">
    <property type="entry name" value="PH_domain"/>
</dbReference>
<dbReference type="Pfam" id="PF00498">
    <property type="entry name" value="FHA"/>
    <property type="match status" value="1"/>
</dbReference>
<dbReference type="Proteomes" id="UP000005226">
    <property type="component" value="Chromosome 15"/>
</dbReference>
<feature type="region of interest" description="Disordered" evidence="7">
    <location>
        <begin position="1"/>
        <end position="22"/>
    </location>
</feature>
<evidence type="ECO:0000259" key="8">
    <source>
        <dbReference type="PROSITE" id="PS50003"/>
    </source>
</evidence>
<dbReference type="Gene3D" id="2.30.29.30">
    <property type="entry name" value="Pleckstrin-homology domain (PH domain)/Phosphotyrosine-binding domain (PTB)"/>
    <property type="match status" value="1"/>
</dbReference>
<keyword evidence="10" id="KW-1185">Reference proteome</keyword>
<sequence length="1202" mass="134739">MKQMSRNRGEPGRQTHQVLQSTPLDLIETGKSLKVQAERPHLVSLGSGRLSTAITLLPLLEGRTTLGSEGTDIPLQGPGVAAQHCYIENDAGSITLYPCGNQCSVDGLPITKPHRLTQGCMLCFGQSAFFRFNHPEEALRMKSLLPGLSNTGTQPSGKNPSPFCFSSTAHEDSCLLSLFSRNAHAQVFLSPSADPHSVLNGSHQYFPSNGDANNIAKTLQDSLCSSSQSGVQTLHRPSTPNMLNGKNSSVKGGVCFENTSSNLGQSPGNKTPPVPIKAAHTNLNPVPLPRTAVLVAPRGTGGGLRSQESPKFLRNVRKEATTSLAAPCRESDSSSHKPSPVRFSSTAPSSPRIRGPSLQRRSPSPMRNQHLSNADVPQRLRTPDMAGSTRVLPPLSPNISGRGNSGTQDLMSTPTSQGLTPKSIPRSPQGPRKHVAPSKAEAIRPRCAQSPSALSGMDKEPSARLLRPGSGCSFTPGVGSLPGSSPLASPRSQRKTPCMTVTGSSSKDQNFVKPYTRERKNSITEITDNEDDLLEYHRWQREERLREQEMEKQERQRLESILSLCAEYNLEDGAGELAEAMRNGLLGGSTAPFLDTGRGLSFHDVDNLQRSTENDEETQREECSSTESTHQECEEVLRTRIIARVDDLKRRVSELERQLQETRQEAEMEQALLQAEKQAEQEQVEAESDTISQLQLKLSQLDTATQKEKQKKTEALEIGTKRFEELEFCQLEEESRMEEKKETQSSRLLQEQAEYHCRLVLRHYVSQEKMFALEAQVKQLGFQAAQDCERLTKDKTLTLQLLHKEQERLYSLESRYQAFTGGRSFLQPNSSIQELRRNALPPLNLERWYQDIMAAGEPQSCPPPLPAKSFSSRRQVQVNSPLFPTWTAKRRNVSKVYGDMSHPSDIDSRRQLSHQNTAFDSHFCCAGLSPTVHHSILHHQSPPSGGQAYDTLSLESSDSMETSVSTGNSACTPESACGSEVHRIEEMEKMLKEAQQEKARLMENREREAQARRQMLEEERRRREEAERRLQDETAHRQRLVEEEVKMREKHFSQARPMTRYLPNRKQEFDLRAHVESSGHSIDTCPFVILTEKMCKGHLVKMGGKIKSWKKRWFVFDRLKRNFSYYVDKHETKLKGLIYFQAIEEVYYDHLRSATKSPNPSLTFCVKTHDRLYYMVAPSPEAMRIWMDVIVTGAEGYTQFLS</sequence>
<dbReference type="CDD" id="cd14673">
    <property type="entry name" value="PH_PHLDB1_2"/>
    <property type="match status" value="1"/>
</dbReference>
<reference evidence="9 10" key="1">
    <citation type="journal article" date="2011" name="Genome Biol. Evol.">
        <title>Integration of the genetic map and genome assembly of fugu facilitates insights into distinct features of genome evolution in teleosts and mammals.</title>
        <authorList>
            <person name="Kai W."/>
            <person name="Kikuchi K."/>
            <person name="Tohari S."/>
            <person name="Chew A.K."/>
            <person name="Tay A."/>
            <person name="Fujiwara A."/>
            <person name="Hosoya S."/>
            <person name="Suetake H."/>
            <person name="Naruse K."/>
            <person name="Brenner S."/>
            <person name="Suzuki Y."/>
            <person name="Venkatesh B."/>
        </authorList>
    </citation>
    <scope>NUCLEOTIDE SEQUENCE [LARGE SCALE GENOMIC DNA]</scope>
</reference>
<reference evidence="9" key="3">
    <citation type="submission" date="2025-09" db="UniProtKB">
        <authorList>
            <consortium name="Ensembl"/>
        </authorList>
    </citation>
    <scope>IDENTIFICATION</scope>
</reference>
<dbReference type="SUPFAM" id="SSF50729">
    <property type="entry name" value="PH domain-like"/>
    <property type="match status" value="1"/>
</dbReference>
<dbReference type="InterPro" id="IPR037810">
    <property type="entry name" value="PHLDB1/2/3_PH"/>
</dbReference>
<dbReference type="Pfam" id="PF00169">
    <property type="entry name" value="PH"/>
    <property type="match status" value="1"/>
</dbReference>
<feature type="compositionally biased region" description="Low complexity" evidence="7">
    <location>
        <begin position="481"/>
        <end position="490"/>
    </location>
</feature>
<evidence type="ECO:0000256" key="1">
    <source>
        <dbReference type="ARBA" id="ARBA00022481"/>
    </source>
</evidence>
<dbReference type="SMART" id="SM00233">
    <property type="entry name" value="PH"/>
    <property type="match status" value="1"/>
</dbReference>
<gene>
    <name evidence="9" type="primary">phldb1a</name>
</gene>
<dbReference type="FunFam" id="2.30.29.30:FF:000006">
    <property type="entry name" value="Pleckstrin homology like domain family B member 1"/>
    <property type="match status" value="1"/>
</dbReference>
<dbReference type="InterPro" id="IPR008984">
    <property type="entry name" value="SMAD_FHA_dom_sf"/>
</dbReference>
<name>A0A674NXJ0_TAKRU</name>
<feature type="compositionally biased region" description="Polar residues" evidence="7">
    <location>
        <begin position="953"/>
        <end position="972"/>
    </location>
</feature>
<dbReference type="InterPro" id="IPR000253">
    <property type="entry name" value="FHA_dom"/>
</dbReference>
<reference evidence="9" key="2">
    <citation type="submission" date="2025-08" db="UniProtKB">
        <authorList>
            <consortium name="Ensembl"/>
        </authorList>
    </citation>
    <scope>IDENTIFICATION</scope>
</reference>
<feature type="coiled-coil region" evidence="6">
    <location>
        <begin position="977"/>
        <end position="1043"/>
    </location>
</feature>
<feature type="region of interest" description="Disordered" evidence="7">
    <location>
        <begin position="609"/>
        <end position="631"/>
    </location>
</feature>
<evidence type="ECO:0000256" key="5">
    <source>
        <dbReference type="ARBA" id="ARBA00077655"/>
    </source>
</evidence>
<dbReference type="Gene3D" id="2.60.200.20">
    <property type="match status" value="1"/>
</dbReference>
<dbReference type="PANTHER" id="PTHR12156">
    <property type="entry name" value="PLECKSTRIN HOMOLOGY-LIKE DOMAIN, FAMILY B, MEMBER 3"/>
    <property type="match status" value="1"/>
</dbReference>
<dbReference type="FunFam" id="2.60.200.20:FF:000004">
    <property type="entry name" value="pleckstrin homology-like domain family B member 1 isoform X1"/>
    <property type="match status" value="1"/>
</dbReference>
<evidence type="ECO:0000256" key="7">
    <source>
        <dbReference type="SAM" id="MobiDB-lite"/>
    </source>
</evidence>
<evidence type="ECO:0000256" key="2">
    <source>
        <dbReference type="ARBA" id="ARBA00022553"/>
    </source>
</evidence>
<dbReference type="GO" id="GO:0045180">
    <property type="term" value="C:basal cortex"/>
    <property type="evidence" value="ECO:0007669"/>
    <property type="project" value="TreeGrafter"/>
</dbReference>
<feature type="domain" description="PH" evidence="8">
    <location>
        <begin position="1092"/>
        <end position="1195"/>
    </location>
</feature>
<keyword evidence="1" id="KW-0488">Methylation</keyword>
<dbReference type="InterPro" id="IPR052212">
    <property type="entry name" value="PH-like_domain"/>
</dbReference>
<feature type="region of interest" description="Disordered" evidence="7">
    <location>
        <begin position="481"/>
        <end position="509"/>
    </location>
</feature>
<feature type="compositionally biased region" description="Polar residues" evidence="7">
    <location>
        <begin position="397"/>
        <end position="420"/>
    </location>
</feature>
<dbReference type="PROSITE" id="PS50003">
    <property type="entry name" value="PH_DOMAIN"/>
    <property type="match status" value="1"/>
</dbReference>
<proteinExistence type="predicted"/>
<evidence type="ECO:0000313" key="10">
    <source>
        <dbReference type="Proteomes" id="UP000005226"/>
    </source>
</evidence>
<evidence type="ECO:0000256" key="3">
    <source>
        <dbReference type="ARBA" id="ARBA00023054"/>
    </source>
</evidence>
<protein>
    <recommendedName>
        <fullName evidence="4">Pleckstrin homology-like domain family B member 1</fullName>
    </recommendedName>
    <alternativeName>
        <fullName evidence="5">Protein LL5-alpha</fullName>
    </alternativeName>
</protein>
<feature type="region of interest" description="Disordered" evidence="7">
    <location>
        <begin position="936"/>
        <end position="976"/>
    </location>
</feature>
<dbReference type="InterPro" id="IPR011993">
    <property type="entry name" value="PH-like_dom_sf"/>
</dbReference>
<organism evidence="9 10">
    <name type="scientific">Takifugu rubripes</name>
    <name type="common">Japanese pufferfish</name>
    <name type="synonym">Fugu rubripes</name>
    <dbReference type="NCBI Taxonomy" id="31033"/>
    <lineage>
        <taxon>Eukaryota</taxon>
        <taxon>Metazoa</taxon>
        <taxon>Chordata</taxon>
        <taxon>Craniata</taxon>
        <taxon>Vertebrata</taxon>
        <taxon>Euteleostomi</taxon>
        <taxon>Actinopterygii</taxon>
        <taxon>Neopterygii</taxon>
        <taxon>Teleostei</taxon>
        <taxon>Neoteleostei</taxon>
        <taxon>Acanthomorphata</taxon>
        <taxon>Eupercaria</taxon>
        <taxon>Tetraodontiformes</taxon>
        <taxon>Tetradontoidea</taxon>
        <taxon>Tetraodontidae</taxon>
        <taxon>Takifugu</taxon>
    </lineage>
</organism>
<dbReference type="AlphaFoldDB" id="A0A674NXJ0"/>
<evidence type="ECO:0000256" key="6">
    <source>
        <dbReference type="SAM" id="Coils"/>
    </source>
</evidence>
<dbReference type="GeneTree" id="ENSGT00940000155231"/>
<dbReference type="CDD" id="cd22713">
    <property type="entry name" value="FHA_PHLB1"/>
    <property type="match status" value="1"/>
</dbReference>
<evidence type="ECO:0000313" key="9">
    <source>
        <dbReference type="Ensembl" id="ENSTRUP00000077656.1"/>
    </source>
</evidence>
<dbReference type="PANTHER" id="PTHR12156:SF23">
    <property type="entry name" value="PLECKSTRIN HOMOLOGY-LIKE DOMAIN FAMILY B MEMBER 1"/>
    <property type="match status" value="1"/>
</dbReference>
<accession>A0A674NXJ0</accession>
<feature type="compositionally biased region" description="Polar residues" evidence="7">
    <location>
        <begin position="359"/>
        <end position="372"/>
    </location>
</feature>
<keyword evidence="3 6" id="KW-0175">Coiled coil</keyword>
<dbReference type="GO" id="GO:0070507">
    <property type="term" value="P:regulation of microtubule cytoskeleton organization"/>
    <property type="evidence" value="ECO:0007669"/>
    <property type="project" value="TreeGrafter"/>
</dbReference>
<keyword evidence="2" id="KW-0597">Phosphoprotein</keyword>
<feature type="region of interest" description="Disordered" evidence="7">
    <location>
        <begin position="323"/>
        <end position="464"/>
    </location>
</feature>
<feature type="compositionally biased region" description="Polar residues" evidence="7">
    <location>
        <begin position="499"/>
        <end position="509"/>
    </location>
</feature>